<dbReference type="EnsemblFungi" id="FOXG_17597T0">
    <property type="protein sequence ID" value="FOXG_17597P0"/>
    <property type="gene ID" value="FOXG_17597"/>
</dbReference>
<dbReference type="Pfam" id="PF11951">
    <property type="entry name" value="Fungal_trans_2"/>
    <property type="match status" value="1"/>
</dbReference>
<proteinExistence type="predicted"/>
<organism evidence="2 3">
    <name type="scientific">Fusarium oxysporum (strain Fo5176)</name>
    <name type="common">Fusarium vascular wilt</name>
    <dbReference type="NCBI Taxonomy" id="660025"/>
    <lineage>
        <taxon>Eukaryota</taxon>
        <taxon>Fungi</taxon>
        <taxon>Dikarya</taxon>
        <taxon>Ascomycota</taxon>
        <taxon>Pezizomycotina</taxon>
        <taxon>Sordariomycetes</taxon>
        <taxon>Hypocreomycetidae</taxon>
        <taxon>Hypocreales</taxon>
        <taxon>Nectriaceae</taxon>
        <taxon>Fusarium</taxon>
        <taxon>Fusarium oxysporum species complex</taxon>
    </lineage>
</organism>
<dbReference type="InterPro" id="IPR053175">
    <property type="entry name" value="DHMBA_Reg_Transcription_Factor"/>
</dbReference>
<evidence type="ECO:0000313" key="3">
    <source>
        <dbReference type="Proteomes" id="UP000002489"/>
    </source>
</evidence>
<keyword evidence="1" id="KW-0539">Nucleus</keyword>
<evidence type="ECO:0008006" key="4">
    <source>
        <dbReference type="Google" id="ProtNLM"/>
    </source>
</evidence>
<evidence type="ECO:0000313" key="2">
    <source>
        <dbReference type="EnsemblFungi" id="FOXG_17597P0"/>
    </source>
</evidence>
<accession>A0A0C4DJE7</accession>
<dbReference type="PANTHER" id="PTHR38791">
    <property type="entry name" value="ZN(II)2CYS6 TRANSCRIPTION FACTOR (EUROFUNG)-RELATED-RELATED"/>
    <property type="match status" value="1"/>
</dbReference>
<dbReference type="InterPro" id="IPR021858">
    <property type="entry name" value="Fun_TF"/>
</dbReference>
<dbReference type="AlphaFoldDB" id="A0A0C4DJE7"/>
<evidence type="ECO:0000256" key="1">
    <source>
        <dbReference type="ARBA" id="ARBA00023242"/>
    </source>
</evidence>
<protein>
    <recommendedName>
        <fullName evidence="4">Transcription factor domain-containing protein</fullName>
    </recommendedName>
</protein>
<sequence length="134" mass="14689">MTAEVHSWNRFYQDYANHSGITLFNVLPRFYTSSSSTCFQEALHAVTLVSSARQLQQSGLMVQARRHYGEAIKALNATLDDTILTADDSVLVALLLLSLFESISGRTRTSNAISISAGRCSYFDGGLSGHWAPN</sequence>
<dbReference type="Proteomes" id="UP000002489">
    <property type="component" value="Unassembled WGS sequence"/>
</dbReference>
<name>A0A0C4DJE7_FUSOF</name>
<reference evidence="3" key="1">
    <citation type="journal article" date="2012" name="Mol. Plant Microbe Interact.">
        <title>A highly conserved effector in Fusarium oxysporum is required for full virulence on Arabidopsis.</title>
        <authorList>
            <person name="Thatcher L.F."/>
            <person name="Gardiner D.M."/>
            <person name="Kazan K."/>
            <person name="Manners J."/>
        </authorList>
    </citation>
    <scope>NUCLEOTIDE SEQUENCE [LARGE SCALE GENOMIC DNA]</scope>
    <source>
        <strain evidence="3">Fo5176</strain>
    </source>
</reference>
<reference evidence="2" key="2">
    <citation type="submission" date="2025-08" db="UniProtKB">
        <authorList>
            <consortium name="EnsemblFungi"/>
        </authorList>
    </citation>
    <scope>IDENTIFICATION</scope>
    <source>
        <strain evidence="2">4287 / CBS 123668 / FGSC 9935 / NRRL 34936</strain>
    </source>
</reference>